<dbReference type="Pfam" id="PF00271">
    <property type="entry name" value="Helicase_C"/>
    <property type="match status" value="1"/>
</dbReference>
<accession>A0AA39GUG9</accession>
<dbReference type="SUPFAM" id="SSF52540">
    <property type="entry name" value="P-loop containing nucleoside triphosphate hydrolases"/>
    <property type="match status" value="1"/>
</dbReference>
<evidence type="ECO:0000313" key="12">
    <source>
        <dbReference type="Proteomes" id="UP001175271"/>
    </source>
</evidence>
<dbReference type="GO" id="GO:0005737">
    <property type="term" value="C:cytoplasm"/>
    <property type="evidence" value="ECO:0007669"/>
    <property type="project" value="TreeGrafter"/>
</dbReference>
<evidence type="ECO:0008006" key="13">
    <source>
        <dbReference type="Google" id="ProtNLM"/>
    </source>
</evidence>
<dbReference type="GO" id="GO:0045087">
    <property type="term" value="P:innate immune response"/>
    <property type="evidence" value="ECO:0007669"/>
    <property type="project" value="UniProtKB-KW"/>
</dbReference>
<evidence type="ECO:0000313" key="11">
    <source>
        <dbReference type="EMBL" id="KAK0393787.1"/>
    </source>
</evidence>
<name>A0AA39GUG9_9BILA</name>
<dbReference type="PANTHER" id="PTHR14074">
    <property type="entry name" value="HELICASE WITH DEATH DOMAIN-RELATED"/>
    <property type="match status" value="1"/>
</dbReference>
<dbReference type="SMART" id="SM00490">
    <property type="entry name" value="HELICc"/>
    <property type="match status" value="1"/>
</dbReference>
<dbReference type="InterPro" id="IPR011545">
    <property type="entry name" value="DEAD/DEAH_box_helicase_dom"/>
</dbReference>
<dbReference type="Gene3D" id="3.40.50.300">
    <property type="entry name" value="P-loop containing nucleotide triphosphate hydrolases"/>
    <property type="match status" value="2"/>
</dbReference>
<feature type="region of interest" description="Disordered" evidence="7">
    <location>
        <begin position="1026"/>
        <end position="1048"/>
    </location>
</feature>
<comment type="similarity">
    <text evidence="1">Belongs to the helicase family. RLR subfamily.</text>
</comment>
<dbReference type="Gene3D" id="1.20.1320.30">
    <property type="match status" value="1"/>
</dbReference>
<dbReference type="PROSITE" id="PS51192">
    <property type="entry name" value="HELICASE_ATP_BIND_1"/>
    <property type="match status" value="1"/>
</dbReference>
<dbReference type="PANTHER" id="PTHR14074:SF16">
    <property type="entry name" value="ANTIVIRAL INNATE IMMUNE RESPONSE RECEPTOR RIG-I"/>
    <property type="match status" value="1"/>
</dbReference>
<feature type="domain" description="Helicase ATP-binding" evidence="8">
    <location>
        <begin position="297"/>
        <end position="473"/>
    </location>
</feature>
<keyword evidence="3" id="KW-0547">Nucleotide-binding</keyword>
<dbReference type="Gene3D" id="2.170.150.30">
    <property type="entry name" value="RIG-I-like receptor, C-terminal regulatory domain"/>
    <property type="match status" value="1"/>
</dbReference>
<proteinExistence type="inferred from homology"/>
<dbReference type="InterPro" id="IPR051363">
    <property type="entry name" value="RLR_Helicase"/>
</dbReference>
<protein>
    <recommendedName>
        <fullName evidence="13">RNA helicase</fullName>
    </recommendedName>
</protein>
<reference evidence="11" key="1">
    <citation type="submission" date="2023-06" db="EMBL/GenBank/DDBJ databases">
        <title>Genomic analysis of the entomopathogenic nematode Steinernema hermaphroditum.</title>
        <authorList>
            <person name="Schwarz E.M."/>
            <person name="Heppert J.K."/>
            <person name="Baniya A."/>
            <person name="Schwartz H.T."/>
            <person name="Tan C.-H."/>
            <person name="Antoshechkin I."/>
            <person name="Sternberg P.W."/>
            <person name="Goodrich-Blair H."/>
            <person name="Dillman A.R."/>
        </authorList>
    </citation>
    <scope>NUCLEOTIDE SEQUENCE</scope>
    <source>
        <strain evidence="11">PS9179</strain>
        <tissue evidence="11">Whole animal</tissue>
    </source>
</reference>
<dbReference type="Pfam" id="PF11648">
    <property type="entry name" value="RIG-I_C-RD"/>
    <property type="match status" value="1"/>
</dbReference>
<organism evidence="11 12">
    <name type="scientific">Steinernema hermaphroditum</name>
    <dbReference type="NCBI Taxonomy" id="289476"/>
    <lineage>
        <taxon>Eukaryota</taxon>
        <taxon>Metazoa</taxon>
        <taxon>Ecdysozoa</taxon>
        <taxon>Nematoda</taxon>
        <taxon>Chromadorea</taxon>
        <taxon>Rhabditida</taxon>
        <taxon>Tylenchina</taxon>
        <taxon>Panagrolaimomorpha</taxon>
        <taxon>Strongyloidoidea</taxon>
        <taxon>Steinernematidae</taxon>
        <taxon>Steinernema</taxon>
    </lineage>
</organism>
<dbReference type="PROSITE" id="PS51194">
    <property type="entry name" value="HELICASE_CTER"/>
    <property type="match status" value="1"/>
</dbReference>
<dbReference type="Pfam" id="PF00270">
    <property type="entry name" value="DEAD"/>
    <property type="match status" value="1"/>
</dbReference>
<dbReference type="EMBL" id="JAUCMV010000005">
    <property type="protein sequence ID" value="KAK0393787.1"/>
    <property type="molecule type" value="Genomic_DNA"/>
</dbReference>
<comment type="catalytic activity">
    <reaction evidence="6">
        <text>ATP + H2O = ADP + phosphate + H(+)</text>
        <dbReference type="Rhea" id="RHEA:13065"/>
        <dbReference type="ChEBI" id="CHEBI:15377"/>
        <dbReference type="ChEBI" id="CHEBI:15378"/>
        <dbReference type="ChEBI" id="CHEBI:30616"/>
        <dbReference type="ChEBI" id="CHEBI:43474"/>
        <dbReference type="ChEBI" id="CHEBI:456216"/>
        <dbReference type="EC" id="3.6.4.13"/>
    </reaction>
    <physiologicalReaction direction="left-to-right" evidence="6">
        <dbReference type="Rhea" id="RHEA:13066"/>
    </physiologicalReaction>
</comment>
<evidence type="ECO:0000256" key="1">
    <source>
        <dbReference type="ARBA" id="ARBA00006866"/>
    </source>
</evidence>
<keyword evidence="5" id="KW-0391">Immunity</keyword>
<dbReference type="InterPro" id="IPR001650">
    <property type="entry name" value="Helicase_C-like"/>
</dbReference>
<dbReference type="PROSITE" id="PS51789">
    <property type="entry name" value="RLR_CTR"/>
    <property type="match status" value="1"/>
</dbReference>
<feature type="domain" description="Helicase C-terminal" evidence="9">
    <location>
        <begin position="664"/>
        <end position="822"/>
    </location>
</feature>
<dbReference type="GO" id="GO:0005524">
    <property type="term" value="F:ATP binding"/>
    <property type="evidence" value="ECO:0007669"/>
    <property type="project" value="UniProtKB-KW"/>
</dbReference>
<comment type="caution">
    <text evidence="11">The sequence shown here is derived from an EMBL/GenBank/DDBJ whole genome shotgun (WGS) entry which is preliminary data.</text>
</comment>
<keyword evidence="4" id="KW-0067">ATP-binding</keyword>
<keyword evidence="12" id="KW-1185">Reference proteome</keyword>
<evidence type="ECO:0000256" key="5">
    <source>
        <dbReference type="ARBA" id="ARBA00022859"/>
    </source>
</evidence>
<evidence type="ECO:0000259" key="8">
    <source>
        <dbReference type="PROSITE" id="PS51192"/>
    </source>
</evidence>
<dbReference type="InterPro" id="IPR038557">
    <property type="entry name" value="RLR_C_sf"/>
</dbReference>
<evidence type="ECO:0000259" key="10">
    <source>
        <dbReference type="PROSITE" id="PS51789"/>
    </source>
</evidence>
<dbReference type="InterPro" id="IPR014001">
    <property type="entry name" value="Helicase_ATP-bd"/>
</dbReference>
<dbReference type="Proteomes" id="UP001175271">
    <property type="component" value="Unassembled WGS sequence"/>
</dbReference>
<sequence>MARSVMPTDHIRLFKYEVKRLLNLQFVKKSNIFGKSSQRPVVFCFEDHGIVDRLVEMLNGSEKSRAEALEYMFRFIVDDHKEHICLLEELLKTNARDVYEEYTMAHYPDVSKRMFFVKFYGDRERIIENLCSLIRPNKLAQDLRTHFGQIYQPLVNEVLSLWQDPSTRDPDRLAALIIRRLPLNRITTTSGHWYFHLLIALRGSEWHSVLADLIDSENAATIDLFIAEQQRKLMAENVGCFAAPQEIYEHSEEDQHFRPQSKFQEYTPLFGRAEACAKFGVPPPESIVLRKYQQELVEEAIMGKNTIICAPTGSGKTVVASYIIKDHLQKAAESGKGARVAMMVPTVPLVEQQCIALNVFFRIDYAVSGFCGTETAECRAYCALGCHIVVFTPQLFMNMLKSPKRNDRLNISDFTMFVFDECHHCDREHPYKILMDMVHEASGPPPQIIGLTASVGVGSSNTSVEGCMSHMLKICVNLSAETVSTVRRAKEDLIKHVVPPIDSIERAVRQSDSPFIHRLLAFMTELQQHLENELKRYQMQKHLPGKWAEYQFPSEKQSLNYQCFLGMLGARITSIPGFPDKTRFMKILDVLKKYQLALEYNDMLPSRYALQLLQEARNEIRTNTLDGTFDVVRSFEEHCDELLRMQKDDCENKKDILVKLKRILIEQYTLMPGSRTIVFVQKRVFAEMMCHYLNQMCSQWPCFKEGDNAGYVTSANQSSSLGGQSGYLQRQTIENFNHGLLKILVATSVAEEGLDISTCNLIIKYNNTGSEKTLIQRRGRARAKGSKSVLLALDGSIEANEMASVQKEDLMKRVMQHLQSYGDAVLGRMITDKRQEIEREKESEREYRRMLERKLKSNKFQLVCIKCGAQLCDSTTIRRLPHGQYGCVDREIWGRLSANLRSSAKSVHSSIDVAQLCCKNSSCDQIFGFVWEVNDTFIPVLKTNSFIMYPFEAYHKRADCDPVRVKRWLDVERSHFVINDCREVDLKNMFEALRDYDRTLYRKYACAAEAARIFLARKEIDKKRRRFGQQENHKKQDVESDEGEDDGRIYVINDDSSDDEMLAIRDSNSTPNNVFWYNDVTAIWIVFNASNVTRIGIDSVNGSISIGIYSGNDDYSDIIAEKPRSVVWSNREQGRLAAGADSVRSRSTSSAGSFGSSCSRSCCRPRSEAMSHRKEEYLFMAEEAKKEEKHEEEHHEAVYRGMGPGPYVIGTSWPLWEQSFKNFVELRRFKRGRELVLILLDKRVEEQDYEVLLSTLRELYDEKQSVVTYRDQLFACRQKEGQSVADYFKELQRILAYCEMENVKNAKDMVLTTCFIRGIRQSKLRAELLRKATGNTTAREIINDAKAVEQAEKGQHHAITNTVTQT</sequence>
<dbReference type="SMART" id="SM00487">
    <property type="entry name" value="DEXDc"/>
    <property type="match status" value="1"/>
</dbReference>
<evidence type="ECO:0000256" key="3">
    <source>
        <dbReference type="ARBA" id="ARBA00022741"/>
    </source>
</evidence>
<evidence type="ECO:0000256" key="6">
    <source>
        <dbReference type="ARBA" id="ARBA00049390"/>
    </source>
</evidence>
<evidence type="ECO:0000256" key="7">
    <source>
        <dbReference type="SAM" id="MobiDB-lite"/>
    </source>
</evidence>
<keyword evidence="2" id="KW-0399">Innate immunity</keyword>
<evidence type="ECO:0000256" key="4">
    <source>
        <dbReference type="ARBA" id="ARBA00022840"/>
    </source>
</evidence>
<dbReference type="InterPro" id="IPR021673">
    <property type="entry name" value="RLR_CTR"/>
</dbReference>
<dbReference type="GO" id="GO:0003724">
    <property type="term" value="F:RNA helicase activity"/>
    <property type="evidence" value="ECO:0007669"/>
    <property type="project" value="UniProtKB-EC"/>
</dbReference>
<evidence type="ECO:0000256" key="2">
    <source>
        <dbReference type="ARBA" id="ARBA00022588"/>
    </source>
</evidence>
<evidence type="ECO:0000259" key="9">
    <source>
        <dbReference type="PROSITE" id="PS51194"/>
    </source>
</evidence>
<dbReference type="InterPro" id="IPR027417">
    <property type="entry name" value="P-loop_NTPase"/>
</dbReference>
<gene>
    <name evidence="11" type="ORF">QR680_000402</name>
</gene>
<feature type="domain" description="RLR CTR" evidence="10">
    <location>
        <begin position="850"/>
        <end position="985"/>
    </location>
</feature>
<dbReference type="GO" id="GO:0003676">
    <property type="term" value="F:nucleic acid binding"/>
    <property type="evidence" value="ECO:0007669"/>
    <property type="project" value="InterPro"/>
</dbReference>